<sequence>MIGVILNPEQPRKGTGDLPPYAAAYITEILHHAGIPFSLLPQEALAGESPLPRLLILAQDFELDSEQKAGLAEFVHAGGLLIGNAGTSGMDDLFGAQTIRLLEEGYLQPPAAAHPVTGGLSRETHVFGGTLVKAVAGTGLAQVESILPPPQEGVPAADAVIAHAPGRGRTILFALDLITSVLHIHQGKPVVPIPPRESSGTLAGSILDPDRDGDIVDIDDIDDLYYSSSIPLQDGRTYYHQRIILSPMADVLRELLLRAIFHLLSAAGESLPLLWYWPRGHTSMAHMSHDTDGNRPLLGWSLFDLLQELNVPSTWCTMPVAGYDRSFYKALIESTSEIALHYATGNAPVREAPRWSQMDFDWQYDTLSYETGLSNIVSNKNHGIAWQGRLEFYYWCQNKGIQLEHSRGDRGFTFGTCHPWFPMEDDRPHGDFLDVIALPFLIQDFTVVCPQGFMRPLVDQCHAAYGCAHVLYHPSHVEDPECERSIRETVAHARSLGMEWWTSEEINSWERSRRRVSISHQGNGASTHEGSYRIQSQDSLNEATLLYLLPANGAPASSFALDGKTVDAPTVERYGHRFAQITADLSGEHELRSTVGGG</sequence>
<organism evidence="1">
    <name type="scientific">Caldilineaceae bacterium SB0664_bin_27</name>
    <dbReference type="NCBI Taxonomy" id="2605260"/>
    <lineage>
        <taxon>Bacteria</taxon>
        <taxon>Bacillati</taxon>
        <taxon>Chloroflexota</taxon>
        <taxon>Caldilineae</taxon>
        <taxon>Caldilineales</taxon>
        <taxon>Caldilineaceae</taxon>
    </lineage>
</organism>
<name>A0A6B0YSR0_9CHLR</name>
<protein>
    <submittedName>
        <fullName evidence="1">Uncharacterized protein</fullName>
    </submittedName>
</protein>
<reference evidence="1" key="1">
    <citation type="submission" date="2019-09" db="EMBL/GenBank/DDBJ databases">
        <title>Characterisation of the sponge microbiome using genome-centric metagenomics.</title>
        <authorList>
            <person name="Engelberts J.P."/>
            <person name="Robbins S.J."/>
            <person name="De Goeij J.M."/>
            <person name="Aranda M."/>
            <person name="Bell S.C."/>
            <person name="Webster N.S."/>
        </authorList>
    </citation>
    <scope>NUCLEOTIDE SEQUENCE</scope>
    <source>
        <strain evidence="1">SB0664_bin_27</strain>
    </source>
</reference>
<comment type="caution">
    <text evidence="1">The sequence shown here is derived from an EMBL/GenBank/DDBJ whole genome shotgun (WGS) entry which is preliminary data.</text>
</comment>
<evidence type="ECO:0000313" key="1">
    <source>
        <dbReference type="EMBL" id="MXY93059.1"/>
    </source>
</evidence>
<proteinExistence type="predicted"/>
<dbReference type="EMBL" id="VXRG01000054">
    <property type="protein sequence ID" value="MXY93059.1"/>
    <property type="molecule type" value="Genomic_DNA"/>
</dbReference>
<dbReference type="AlphaFoldDB" id="A0A6B0YSR0"/>
<gene>
    <name evidence="1" type="ORF">F4Y42_06360</name>
</gene>
<accession>A0A6B0YSR0</accession>
<dbReference type="CDD" id="cd03143">
    <property type="entry name" value="A4_beta-galactosidase_middle_domain"/>
    <property type="match status" value="1"/>
</dbReference>